<dbReference type="PANTHER" id="PTHR43774:SF1">
    <property type="entry name" value="PEPTIDE METHIONINE SULFOXIDE REDUCTASE MSRA 2"/>
    <property type="match status" value="1"/>
</dbReference>
<comment type="function">
    <text evidence="4">Has an important function as a repair enzyme for proteins that have been inactivated by oxidation. Catalyzes the reversible oxidation-reduction of methionine sulfoxide in proteins to methionine.</text>
</comment>
<proteinExistence type="inferred from homology"/>
<dbReference type="AlphaFoldDB" id="A0A7K1GN01"/>
<protein>
    <recommendedName>
        <fullName evidence="4">Peptide methionine sulfoxide reductase MsrA</fullName>
        <shortName evidence="4">Protein-methionine-S-oxide reductase</shortName>
        <ecNumber evidence="4">1.8.4.11</ecNumber>
    </recommendedName>
    <alternativeName>
        <fullName evidence="4">Peptide-methionine (S)-S-oxide reductase</fullName>
        <shortName evidence="4">Peptide Met(O) reductase</shortName>
    </alternativeName>
</protein>
<keyword evidence="7" id="KW-1185">Reference proteome</keyword>
<dbReference type="HAMAP" id="MF_01401">
    <property type="entry name" value="MsrA"/>
    <property type="match status" value="1"/>
</dbReference>
<evidence type="ECO:0000256" key="3">
    <source>
        <dbReference type="ARBA" id="ARBA00048782"/>
    </source>
</evidence>
<dbReference type="Pfam" id="PF01625">
    <property type="entry name" value="PMSR"/>
    <property type="match status" value="1"/>
</dbReference>
<dbReference type="SUPFAM" id="SSF55068">
    <property type="entry name" value="Peptide methionine sulfoxide reductase"/>
    <property type="match status" value="1"/>
</dbReference>
<comment type="caution">
    <text evidence="6">The sequence shown here is derived from an EMBL/GenBank/DDBJ whole genome shotgun (WGS) entry which is preliminary data.</text>
</comment>
<feature type="active site" evidence="4">
    <location>
        <position position="16"/>
    </location>
</feature>
<dbReference type="Proteomes" id="UP000488936">
    <property type="component" value="Unassembled WGS sequence"/>
</dbReference>
<evidence type="ECO:0000256" key="1">
    <source>
        <dbReference type="ARBA" id="ARBA00023002"/>
    </source>
</evidence>
<dbReference type="InterPro" id="IPR036509">
    <property type="entry name" value="Met_Sox_Rdtase_MsrA_sf"/>
</dbReference>
<dbReference type="OrthoDB" id="4174719at2"/>
<comment type="catalytic activity">
    <reaction evidence="3 4">
        <text>[thioredoxin]-disulfide + L-methionine + H2O = L-methionine (S)-S-oxide + [thioredoxin]-dithiol</text>
        <dbReference type="Rhea" id="RHEA:19993"/>
        <dbReference type="Rhea" id="RHEA-COMP:10698"/>
        <dbReference type="Rhea" id="RHEA-COMP:10700"/>
        <dbReference type="ChEBI" id="CHEBI:15377"/>
        <dbReference type="ChEBI" id="CHEBI:29950"/>
        <dbReference type="ChEBI" id="CHEBI:50058"/>
        <dbReference type="ChEBI" id="CHEBI:57844"/>
        <dbReference type="ChEBI" id="CHEBI:58772"/>
        <dbReference type="EC" id="1.8.4.11"/>
    </reaction>
</comment>
<dbReference type="InterPro" id="IPR002569">
    <property type="entry name" value="Met_Sox_Rdtase_MsrA_dom"/>
</dbReference>
<dbReference type="PANTHER" id="PTHR43774">
    <property type="entry name" value="PEPTIDE METHIONINE SULFOXIDE REDUCTASE"/>
    <property type="match status" value="1"/>
</dbReference>
<comment type="similarity">
    <text evidence="4">Belongs to the MsrA Met sulfoxide reductase family.</text>
</comment>
<dbReference type="GO" id="GO:0008113">
    <property type="term" value="F:peptide-methionine (S)-S-oxide reductase activity"/>
    <property type="evidence" value="ECO:0007669"/>
    <property type="project" value="UniProtKB-UniRule"/>
</dbReference>
<accession>A0A7K1GN01</accession>
<sequence length="182" mass="20741">MSDTGIVKKAILAGGCFWCTEAVFKNLKGVLSVLPGYIGGHVENPTYEQVCTGDTGHAEAIQIEYNANEIKYNQLLEVFFSTHNPTTLNRQGEDVGTQYRSEIFYFDQEQYSIAKEYMDILTQEHVYDMPIVTVLSPATQFYVAEDYHKDYFALKGDVNPYCQMVIKPKLEKFAKEHQGKLK</sequence>
<gene>
    <name evidence="4 6" type="primary">msrA</name>
    <name evidence="6" type="ORF">GJV77_10040</name>
</gene>
<name>A0A7K1GN01_9FLAO</name>
<dbReference type="EMBL" id="WMJY01000021">
    <property type="protein sequence ID" value="MTH30236.1"/>
    <property type="molecule type" value="Genomic_DNA"/>
</dbReference>
<evidence type="ECO:0000259" key="5">
    <source>
        <dbReference type="Pfam" id="PF01625"/>
    </source>
</evidence>
<evidence type="ECO:0000313" key="6">
    <source>
        <dbReference type="EMBL" id="MTH30236.1"/>
    </source>
</evidence>
<comment type="catalytic activity">
    <reaction evidence="2 4">
        <text>L-methionyl-[protein] + [thioredoxin]-disulfide + H2O = L-methionyl-(S)-S-oxide-[protein] + [thioredoxin]-dithiol</text>
        <dbReference type="Rhea" id="RHEA:14217"/>
        <dbReference type="Rhea" id="RHEA-COMP:10698"/>
        <dbReference type="Rhea" id="RHEA-COMP:10700"/>
        <dbReference type="Rhea" id="RHEA-COMP:12313"/>
        <dbReference type="Rhea" id="RHEA-COMP:12315"/>
        <dbReference type="ChEBI" id="CHEBI:15377"/>
        <dbReference type="ChEBI" id="CHEBI:16044"/>
        <dbReference type="ChEBI" id="CHEBI:29950"/>
        <dbReference type="ChEBI" id="CHEBI:44120"/>
        <dbReference type="ChEBI" id="CHEBI:50058"/>
        <dbReference type="EC" id="1.8.4.11"/>
    </reaction>
</comment>
<dbReference type="Gene3D" id="3.30.1060.10">
    <property type="entry name" value="Peptide methionine sulphoxide reductase MsrA"/>
    <property type="match status" value="1"/>
</dbReference>
<keyword evidence="1 4" id="KW-0560">Oxidoreductase</keyword>
<evidence type="ECO:0000256" key="2">
    <source>
        <dbReference type="ARBA" id="ARBA00047806"/>
    </source>
</evidence>
<evidence type="ECO:0000313" key="7">
    <source>
        <dbReference type="Proteomes" id="UP000488936"/>
    </source>
</evidence>
<organism evidence="6 7">
    <name type="scientific">Myroides pelagicus</name>
    <dbReference type="NCBI Taxonomy" id="270914"/>
    <lineage>
        <taxon>Bacteria</taxon>
        <taxon>Pseudomonadati</taxon>
        <taxon>Bacteroidota</taxon>
        <taxon>Flavobacteriia</taxon>
        <taxon>Flavobacteriales</taxon>
        <taxon>Flavobacteriaceae</taxon>
        <taxon>Myroides</taxon>
    </lineage>
</organism>
<dbReference type="RefSeq" id="WP_155036221.1">
    <property type="nucleotide sequence ID" value="NZ_JBHTIG010000010.1"/>
</dbReference>
<dbReference type="EC" id="1.8.4.11" evidence="4"/>
<dbReference type="NCBIfam" id="TIGR00401">
    <property type="entry name" value="msrA"/>
    <property type="match status" value="1"/>
</dbReference>
<evidence type="ECO:0000256" key="4">
    <source>
        <dbReference type="HAMAP-Rule" id="MF_01401"/>
    </source>
</evidence>
<reference evidence="6 7" key="1">
    <citation type="journal article" date="2006" name="Int. J. Syst. Evol. Microbiol.">
        <title>Myroides pelagicus sp. nov., isolated from seawater in Thailand.</title>
        <authorList>
            <person name="Yoon J."/>
            <person name="Maneerat S."/>
            <person name="Kawai F."/>
            <person name="Yokota A."/>
        </authorList>
    </citation>
    <scope>NUCLEOTIDE SEQUENCE [LARGE SCALE GENOMIC DNA]</scope>
    <source>
        <strain evidence="6 7">SM1T</strain>
    </source>
</reference>
<feature type="domain" description="Peptide methionine sulphoxide reductase MsrA" evidence="5">
    <location>
        <begin position="9"/>
        <end position="157"/>
    </location>
</feature>